<evidence type="ECO:0000256" key="1">
    <source>
        <dbReference type="SAM" id="MobiDB-lite"/>
    </source>
</evidence>
<evidence type="ECO:0000313" key="2">
    <source>
        <dbReference type="EMBL" id="GMH07470.1"/>
    </source>
</evidence>
<feature type="compositionally biased region" description="Basic and acidic residues" evidence="1">
    <location>
        <begin position="1"/>
        <end position="17"/>
    </location>
</feature>
<name>A0AAD3XK83_NEPGR</name>
<dbReference type="Proteomes" id="UP001279734">
    <property type="component" value="Unassembled WGS sequence"/>
</dbReference>
<dbReference type="AlphaFoldDB" id="A0AAD3XK83"/>
<feature type="compositionally biased region" description="Basic and acidic residues" evidence="1">
    <location>
        <begin position="31"/>
        <end position="41"/>
    </location>
</feature>
<comment type="caution">
    <text evidence="2">The sequence shown here is derived from an EMBL/GenBank/DDBJ whole genome shotgun (WGS) entry which is preliminary data.</text>
</comment>
<feature type="region of interest" description="Disordered" evidence="1">
    <location>
        <begin position="1"/>
        <end position="49"/>
    </location>
</feature>
<evidence type="ECO:0000313" key="3">
    <source>
        <dbReference type="Proteomes" id="UP001279734"/>
    </source>
</evidence>
<gene>
    <name evidence="2" type="ORF">Nepgr_009310</name>
</gene>
<protein>
    <submittedName>
        <fullName evidence="2">Uncharacterized protein</fullName>
    </submittedName>
</protein>
<organism evidence="2 3">
    <name type="scientific">Nepenthes gracilis</name>
    <name type="common">Slender pitcher plant</name>
    <dbReference type="NCBI Taxonomy" id="150966"/>
    <lineage>
        <taxon>Eukaryota</taxon>
        <taxon>Viridiplantae</taxon>
        <taxon>Streptophyta</taxon>
        <taxon>Embryophyta</taxon>
        <taxon>Tracheophyta</taxon>
        <taxon>Spermatophyta</taxon>
        <taxon>Magnoliopsida</taxon>
        <taxon>eudicotyledons</taxon>
        <taxon>Gunneridae</taxon>
        <taxon>Pentapetalae</taxon>
        <taxon>Caryophyllales</taxon>
        <taxon>Nepenthaceae</taxon>
        <taxon>Nepenthes</taxon>
    </lineage>
</organism>
<sequence length="219" mass="23246">MDEKSGEKKTNRGRKGDQFLLPSLSTSRLVRRQDSKPRSDSSIDESMPRNLAKEKETMAAHLIQEGGGPNSLALMPRVLSFAPEVELTGRSSGLLRIGYTSLSMRSLYGYLVTGVKNDPTRPQENRQSGRAMVLDVKEREALFGYVCPSTQATKSGGGLVRFPPKNRKQSAMPGSDAVGLSALTVRVAGAAVDGLFHVTAVGVISIVQIAVSGGGGSGN</sequence>
<reference evidence="2" key="1">
    <citation type="submission" date="2023-05" db="EMBL/GenBank/DDBJ databases">
        <title>Nepenthes gracilis genome sequencing.</title>
        <authorList>
            <person name="Fukushima K."/>
        </authorList>
    </citation>
    <scope>NUCLEOTIDE SEQUENCE</scope>
    <source>
        <strain evidence="2">SING2019-196</strain>
    </source>
</reference>
<proteinExistence type="predicted"/>
<keyword evidence="3" id="KW-1185">Reference proteome</keyword>
<accession>A0AAD3XK83</accession>
<dbReference type="EMBL" id="BSYO01000007">
    <property type="protein sequence ID" value="GMH07470.1"/>
    <property type="molecule type" value="Genomic_DNA"/>
</dbReference>